<evidence type="ECO:0000313" key="2">
    <source>
        <dbReference type="Proteomes" id="UP000749559"/>
    </source>
</evidence>
<accession>A0A8J1XL44</accession>
<reference evidence="1" key="1">
    <citation type="submission" date="2022-03" db="EMBL/GenBank/DDBJ databases">
        <authorList>
            <person name="Martin C."/>
        </authorList>
    </citation>
    <scope>NUCLEOTIDE SEQUENCE</scope>
</reference>
<dbReference type="EMBL" id="CAIIXF020000002">
    <property type="protein sequence ID" value="CAH1776914.1"/>
    <property type="molecule type" value="Genomic_DNA"/>
</dbReference>
<comment type="caution">
    <text evidence="1">The sequence shown here is derived from an EMBL/GenBank/DDBJ whole genome shotgun (WGS) entry which is preliminary data.</text>
</comment>
<dbReference type="AlphaFoldDB" id="A0A8J1XL44"/>
<proteinExistence type="predicted"/>
<organism evidence="1 2">
    <name type="scientific">Owenia fusiformis</name>
    <name type="common">Polychaete worm</name>
    <dbReference type="NCBI Taxonomy" id="6347"/>
    <lineage>
        <taxon>Eukaryota</taxon>
        <taxon>Metazoa</taxon>
        <taxon>Spiralia</taxon>
        <taxon>Lophotrochozoa</taxon>
        <taxon>Annelida</taxon>
        <taxon>Polychaeta</taxon>
        <taxon>Sedentaria</taxon>
        <taxon>Canalipalpata</taxon>
        <taxon>Sabellida</taxon>
        <taxon>Oweniida</taxon>
        <taxon>Oweniidae</taxon>
        <taxon>Owenia</taxon>
    </lineage>
</organism>
<dbReference type="Proteomes" id="UP000749559">
    <property type="component" value="Unassembled WGS sequence"/>
</dbReference>
<protein>
    <submittedName>
        <fullName evidence="1">Uncharacterized protein</fullName>
    </submittedName>
</protein>
<sequence length="184" mass="20529">MMKALVILGVFACALSVGADTACRNAGGDCQTTTCRGTWRSGLCNGPANRRCCIDKISHSAARSMLSREGIGISSSGRCSNRYNPRCTSLEQIRRKTITGTINELKRPSRCPMTVTGGTEVGHARGTYSHWNGFKIDLGLNSCLNNYIRANFPFYRMRGRYRVYRARSGNEYCLEGNHWDNTYY</sequence>
<dbReference type="OrthoDB" id="3219649at2759"/>
<keyword evidence="2" id="KW-1185">Reference proteome</keyword>
<name>A0A8J1XL44_OWEFU</name>
<evidence type="ECO:0000313" key="1">
    <source>
        <dbReference type="EMBL" id="CAH1776914.1"/>
    </source>
</evidence>
<gene>
    <name evidence="1" type="ORF">OFUS_LOCUS4040</name>
</gene>